<sequence>MLRYPPTTDGSLRVSSQADQLLLQWSQQHLAIGTSTTVLHDRFGVLTYGLREPVQSITAYHSQEEALRRNASGTLPATVSLLSDPQPVHQAVLRLPKSLDLLEYYLAYLATHAQPGLLLAIGFMTRHFTPRLLTLAGKYAATVTQTRAQKKARLLLLSDFKPTGEGAGPQVLMNTQTYAGVEYRQYYGVFSAGHVDYATQFLLDNWEEVLPASLTPKTILDVACGNGVIGDQLVRRYPDAQLTATDDFILAVASAKLNLPADRSSVLYDHRLEQIAAGSQELVVTNPPFHFGHENNLDVSLALFHQVRRVLAPEGVFVVVANRHLNYATHLGRSFRRVEGVVENEKYVVYRCTQEDQPKDL</sequence>
<keyword evidence="7" id="KW-1185">Reference proteome</keyword>
<accession>A0ABM9B477</accession>
<dbReference type="PANTHER" id="PTHR47816:SF5">
    <property type="entry name" value="RIBOSOMAL RNA LARGE SUBUNIT METHYLTRANSFERASE G"/>
    <property type="match status" value="1"/>
</dbReference>
<dbReference type="EC" id="2.1.1.174" evidence="6"/>
<keyword evidence="1 6" id="KW-0489">Methyltransferase</keyword>
<gene>
    <name evidence="6" type="primary">rlmG</name>
    <name evidence="6" type="ORF">LEM8419_02973</name>
</gene>
<dbReference type="EMBL" id="CAKLPZ010000004">
    <property type="protein sequence ID" value="CAH1002058.1"/>
    <property type="molecule type" value="Genomic_DNA"/>
</dbReference>
<evidence type="ECO:0000313" key="6">
    <source>
        <dbReference type="EMBL" id="CAH1002058.1"/>
    </source>
</evidence>
<evidence type="ECO:0000256" key="3">
    <source>
        <dbReference type="ARBA" id="ARBA00022691"/>
    </source>
</evidence>
<dbReference type="CDD" id="cd02440">
    <property type="entry name" value="AdoMet_MTases"/>
    <property type="match status" value="1"/>
</dbReference>
<feature type="domain" description="RlmG N-terminal" evidence="5">
    <location>
        <begin position="2"/>
        <end position="156"/>
    </location>
</feature>
<name>A0ABM9B477_9BACT</name>
<dbReference type="Gene3D" id="3.40.50.150">
    <property type="entry name" value="Vaccinia Virus protein VP39"/>
    <property type="match status" value="2"/>
</dbReference>
<dbReference type="InterPro" id="IPR046977">
    <property type="entry name" value="RsmC/RlmG"/>
</dbReference>
<comment type="caution">
    <text evidence="6">The sequence shown here is derived from an EMBL/GenBank/DDBJ whole genome shotgun (WGS) entry which is preliminary data.</text>
</comment>
<evidence type="ECO:0000313" key="7">
    <source>
        <dbReference type="Proteomes" id="UP000837803"/>
    </source>
</evidence>
<feature type="domain" description="Methyltransferase small" evidence="4">
    <location>
        <begin position="185"/>
        <end position="351"/>
    </location>
</feature>
<dbReference type="SUPFAM" id="SSF53335">
    <property type="entry name" value="S-adenosyl-L-methionine-dependent methyltransferases"/>
    <property type="match status" value="1"/>
</dbReference>
<dbReference type="Pfam" id="PF26049">
    <property type="entry name" value="RLMG_N"/>
    <property type="match status" value="1"/>
</dbReference>
<evidence type="ECO:0000256" key="1">
    <source>
        <dbReference type="ARBA" id="ARBA00022603"/>
    </source>
</evidence>
<keyword evidence="3" id="KW-0949">S-adenosyl-L-methionine</keyword>
<dbReference type="PANTHER" id="PTHR47816">
    <property type="entry name" value="RIBOSOMAL RNA SMALL SUBUNIT METHYLTRANSFERASE C"/>
    <property type="match status" value="1"/>
</dbReference>
<proteinExistence type="predicted"/>
<dbReference type="InterPro" id="IPR058679">
    <property type="entry name" value="RlmG_N"/>
</dbReference>
<dbReference type="InterPro" id="IPR029063">
    <property type="entry name" value="SAM-dependent_MTases_sf"/>
</dbReference>
<keyword evidence="2 6" id="KW-0808">Transferase</keyword>
<reference evidence="6" key="1">
    <citation type="submission" date="2021-12" db="EMBL/GenBank/DDBJ databases">
        <authorList>
            <person name="Rodrigo-Torres L."/>
            <person name="Arahal R. D."/>
            <person name="Lucena T."/>
        </authorList>
    </citation>
    <scope>NUCLEOTIDE SEQUENCE</scope>
    <source>
        <strain evidence="6">CECT 8419</strain>
    </source>
</reference>
<dbReference type="InterPro" id="IPR007848">
    <property type="entry name" value="Small_mtfrase_dom"/>
</dbReference>
<dbReference type="GO" id="GO:0052916">
    <property type="term" value="F:23S rRNA (guanine(1835)-N(2))-methyltransferase activity"/>
    <property type="evidence" value="ECO:0007669"/>
    <property type="project" value="UniProtKB-EC"/>
</dbReference>
<dbReference type="RefSeq" id="WP_238751917.1">
    <property type="nucleotide sequence ID" value="NZ_CAKLPZ010000004.1"/>
</dbReference>
<protein>
    <submittedName>
        <fullName evidence="6">Ribosomal RNA large subunit methyltransferase G</fullName>
        <ecNumber evidence="6">2.1.1.174</ecNumber>
    </submittedName>
</protein>
<evidence type="ECO:0000259" key="5">
    <source>
        <dbReference type="Pfam" id="PF26049"/>
    </source>
</evidence>
<dbReference type="Proteomes" id="UP000837803">
    <property type="component" value="Unassembled WGS sequence"/>
</dbReference>
<evidence type="ECO:0000259" key="4">
    <source>
        <dbReference type="Pfam" id="PF05175"/>
    </source>
</evidence>
<dbReference type="Pfam" id="PF05175">
    <property type="entry name" value="MTS"/>
    <property type="match status" value="1"/>
</dbReference>
<organism evidence="6 7">
    <name type="scientific">Neolewinella maritima</name>
    <dbReference type="NCBI Taxonomy" id="1383882"/>
    <lineage>
        <taxon>Bacteria</taxon>
        <taxon>Pseudomonadati</taxon>
        <taxon>Bacteroidota</taxon>
        <taxon>Saprospiria</taxon>
        <taxon>Saprospirales</taxon>
        <taxon>Lewinellaceae</taxon>
        <taxon>Neolewinella</taxon>
    </lineage>
</organism>
<evidence type="ECO:0000256" key="2">
    <source>
        <dbReference type="ARBA" id="ARBA00022679"/>
    </source>
</evidence>